<dbReference type="EMBL" id="BQNB010013707">
    <property type="protein sequence ID" value="GJT19315.1"/>
    <property type="molecule type" value="Genomic_DNA"/>
</dbReference>
<sequence>MVAFLKKPQGSEDFQQIVDFLNTSHISTKTLDNGEIELTATVDGQVKTITKASVRRHLKLADADGISTLPSTEIFKQLSLIGNMKRETRGFSEMETALFPTMLVNEQSSQGEGPTSPVGTQPTPTLIVTSPQLQNIPNTYRKTRTRTRRMGIRIPRSNVPTSVVDEAVTKEMHDRLERPTTTAFSLEAVQGSGIIHKSQSNTTPSGQVLQELAQKVVSGTTLPWGIVLFRLGLEDELKRTKDVYNKALITLTKRVKKLEKKLKSKSRRAVVVSSKDEEASLNAEDSPKQGRMIEEIDQDENVNLIKGRARWAWMSGPNSLVEYWCDEFVARGEVVIVLGGASGGWVLVGSECGGWGERGLGGEVVFARARLWDSYCGDQSLQYTYSSINHETPFLENPRKTHLKTSLSRTVDYLLESMNITTEFYSFSVSEAVNWQTSAFSLTPSPLCASDPKANRDPGFQRIGLGERKKEVLVPQERKSLYIKERSRLLAELIDQRKKLQAAQRAKAIRNKPPTKSQRRKYMTTFLKNQADWKAKQFKESAKKQNIEDEKESDELKKCLEVVPDDGDDVFVDVTPLASKPPTIIDYKIFKQGKKEYFQIFRFKKTQPKEVLDIFLFHILKTMFEYHIEDNVWKHQQRPQGLAKVKNWKLFDSCGVHYVTL</sequence>
<protein>
    <submittedName>
        <fullName evidence="2">Uncharacterized protein</fullName>
    </submittedName>
</protein>
<name>A0ABQ5BWR7_9ASTR</name>
<evidence type="ECO:0000256" key="1">
    <source>
        <dbReference type="SAM" id="Coils"/>
    </source>
</evidence>
<evidence type="ECO:0000313" key="2">
    <source>
        <dbReference type="EMBL" id="GJT19315.1"/>
    </source>
</evidence>
<organism evidence="2 3">
    <name type="scientific">Tanacetum coccineum</name>
    <dbReference type="NCBI Taxonomy" id="301880"/>
    <lineage>
        <taxon>Eukaryota</taxon>
        <taxon>Viridiplantae</taxon>
        <taxon>Streptophyta</taxon>
        <taxon>Embryophyta</taxon>
        <taxon>Tracheophyta</taxon>
        <taxon>Spermatophyta</taxon>
        <taxon>Magnoliopsida</taxon>
        <taxon>eudicotyledons</taxon>
        <taxon>Gunneridae</taxon>
        <taxon>Pentapetalae</taxon>
        <taxon>asterids</taxon>
        <taxon>campanulids</taxon>
        <taxon>Asterales</taxon>
        <taxon>Asteraceae</taxon>
        <taxon>Asteroideae</taxon>
        <taxon>Anthemideae</taxon>
        <taxon>Anthemidinae</taxon>
        <taxon>Tanacetum</taxon>
    </lineage>
</organism>
<keyword evidence="3" id="KW-1185">Reference proteome</keyword>
<gene>
    <name evidence="2" type="ORF">Tco_0878021</name>
</gene>
<dbReference type="Proteomes" id="UP001151760">
    <property type="component" value="Unassembled WGS sequence"/>
</dbReference>
<keyword evidence="1" id="KW-0175">Coiled coil</keyword>
<accession>A0ABQ5BWR7</accession>
<reference evidence="2" key="2">
    <citation type="submission" date="2022-01" db="EMBL/GenBank/DDBJ databases">
        <authorList>
            <person name="Yamashiro T."/>
            <person name="Shiraishi A."/>
            <person name="Satake H."/>
            <person name="Nakayama K."/>
        </authorList>
    </citation>
    <scope>NUCLEOTIDE SEQUENCE</scope>
</reference>
<comment type="caution">
    <text evidence="2">The sequence shown here is derived from an EMBL/GenBank/DDBJ whole genome shotgun (WGS) entry which is preliminary data.</text>
</comment>
<reference evidence="2" key="1">
    <citation type="journal article" date="2022" name="Int. J. Mol. Sci.">
        <title>Draft Genome of Tanacetum Coccineum: Genomic Comparison of Closely Related Tanacetum-Family Plants.</title>
        <authorList>
            <person name="Yamashiro T."/>
            <person name="Shiraishi A."/>
            <person name="Nakayama K."/>
            <person name="Satake H."/>
        </authorList>
    </citation>
    <scope>NUCLEOTIDE SEQUENCE</scope>
</reference>
<evidence type="ECO:0000313" key="3">
    <source>
        <dbReference type="Proteomes" id="UP001151760"/>
    </source>
</evidence>
<proteinExistence type="predicted"/>
<feature type="coiled-coil region" evidence="1">
    <location>
        <begin position="241"/>
        <end position="268"/>
    </location>
</feature>